<evidence type="ECO:0000313" key="2">
    <source>
        <dbReference type="Proteomes" id="UP000639274"/>
    </source>
</evidence>
<name>A0A974Y2A7_9GAMM</name>
<dbReference type="PANTHER" id="PTHR38477:SF1">
    <property type="entry name" value="MUREIN L,D-TRANSPEPTIDASE CATALYTIC DOMAIN FAMILY PROTEIN"/>
    <property type="match status" value="1"/>
</dbReference>
<dbReference type="InterPro" id="IPR032676">
    <property type="entry name" value="YkuD_2"/>
</dbReference>
<dbReference type="Proteomes" id="UP000639274">
    <property type="component" value="Chromosome"/>
</dbReference>
<dbReference type="KEGG" id="lsf:I8J32_013665"/>
<accession>A0A974Y2A7</accession>
<evidence type="ECO:0000313" key="1">
    <source>
        <dbReference type="EMBL" id="QSX80082.1"/>
    </source>
</evidence>
<dbReference type="EMBL" id="CP071518">
    <property type="protein sequence ID" value="QSX80082.1"/>
    <property type="molecule type" value="Genomic_DNA"/>
</dbReference>
<dbReference type="GO" id="GO:0016740">
    <property type="term" value="F:transferase activity"/>
    <property type="evidence" value="ECO:0007669"/>
    <property type="project" value="InterPro"/>
</dbReference>
<gene>
    <name evidence="1" type="ORF">I8J32_013665</name>
</gene>
<dbReference type="CDD" id="cd16913">
    <property type="entry name" value="YkuD_like"/>
    <property type="match status" value="1"/>
</dbReference>
<protein>
    <submittedName>
        <fullName evidence="1">Murein L,D-transpeptidase catalytic domain family protein</fullName>
    </submittedName>
</protein>
<sequence length="191" mass="21244">MALEARDCAGRRGLAPASQRLAVIDYTRPSTARRLWVFDLDTRRLLFSELVAHGKGSGDNFARSFSNEAGSQQSSLGLFRTAESYIGQHGYSLRMDGLEPGFNDRARDRAIVMHGAWYVDPRLASSQGRIGRSHGCPAVRTEVARRMIDTLKEGQLLFAWYPEAQWVKQSRLLGCGKLRPRGAASRGARPH</sequence>
<organism evidence="1 2">
    <name type="scientific">Agrilutibacter solisilvae</name>
    <dbReference type="NCBI Taxonomy" id="2763317"/>
    <lineage>
        <taxon>Bacteria</taxon>
        <taxon>Pseudomonadati</taxon>
        <taxon>Pseudomonadota</taxon>
        <taxon>Gammaproteobacteria</taxon>
        <taxon>Lysobacterales</taxon>
        <taxon>Lysobacteraceae</taxon>
        <taxon>Agrilutibacter</taxon>
    </lineage>
</organism>
<proteinExistence type="predicted"/>
<dbReference type="PANTHER" id="PTHR38477">
    <property type="entry name" value="HYPOTHETICAL EXPORTED PROTEIN"/>
    <property type="match status" value="1"/>
</dbReference>
<dbReference type="Pfam" id="PF13645">
    <property type="entry name" value="YkuD_2"/>
    <property type="match status" value="1"/>
</dbReference>
<keyword evidence="2" id="KW-1185">Reference proteome</keyword>
<dbReference type="AlphaFoldDB" id="A0A974Y2A7"/>
<reference evidence="1 2" key="1">
    <citation type="submission" date="2021-03" db="EMBL/GenBank/DDBJ databases">
        <title>Lysobacter sp. nov. isolated from soil of gangwondo yeongwol, south Korea.</title>
        <authorList>
            <person name="Kim K.R."/>
            <person name="Kim K.H."/>
            <person name="Jeon C.O."/>
        </authorList>
    </citation>
    <scope>NUCLEOTIDE SEQUENCE [LARGE SCALE GENOMIC DNA]</scope>
    <source>
        <strain evidence="1 2">R19</strain>
    </source>
</reference>
<dbReference type="InterPro" id="IPR005490">
    <property type="entry name" value="LD_TPept_cat_dom"/>
</dbReference>